<name>A0ABX6TLJ3_9SPHI</name>
<feature type="signal peptide" evidence="2">
    <location>
        <begin position="1"/>
        <end position="19"/>
    </location>
</feature>
<evidence type="ECO:0000313" key="3">
    <source>
        <dbReference type="EMBL" id="QNR86422.1"/>
    </source>
</evidence>
<sequence length="158" mass="16652">MKKIFSILGSLLFVTAVKAQTVTVKKETVNPGNNQTTNTSTPLKDPKGAAVDPKKEAADKAAAERAIKDAKVAQHTDPQSITAKDPKAAPTDFKKQEADKAAAERAAKEAKIAQHVNPKATTAKDPKAAPIDYKKEAADKAAAERAIKDAKIAPTKGN</sequence>
<organism evidence="3 4">
    <name type="scientific">Pedobacter riviphilus</name>
    <dbReference type="NCBI Taxonomy" id="2766984"/>
    <lineage>
        <taxon>Bacteria</taxon>
        <taxon>Pseudomonadati</taxon>
        <taxon>Bacteroidota</taxon>
        <taxon>Sphingobacteriia</taxon>
        <taxon>Sphingobacteriales</taxon>
        <taxon>Sphingobacteriaceae</taxon>
        <taxon>Pedobacter</taxon>
    </lineage>
</organism>
<feature type="compositionally biased region" description="Basic and acidic residues" evidence="1">
    <location>
        <begin position="84"/>
        <end position="112"/>
    </location>
</feature>
<evidence type="ECO:0000256" key="1">
    <source>
        <dbReference type="SAM" id="MobiDB-lite"/>
    </source>
</evidence>
<dbReference type="Proteomes" id="UP000516439">
    <property type="component" value="Chromosome"/>
</dbReference>
<proteinExistence type="predicted"/>
<gene>
    <name evidence="3" type="ORF">H9N25_08535</name>
</gene>
<evidence type="ECO:0000313" key="4">
    <source>
        <dbReference type="Proteomes" id="UP000516439"/>
    </source>
</evidence>
<dbReference type="RefSeq" id="WP_167294283.1">
    <property type="nucleotide sequence ID" value="NZ_CP061171.1"/>
</dbReference>
<keyword evidence="4" id="KW-1185">Reference proteome</keyword>
<evidence type="ECO:0000256" key="2">
    <source>
        <dbReference type="SAM" id="SignalP"/>
    </source>
</evidence>
<keyword evidence="2" id="KW-0732">Signal</keyword>
<feature type="compositionally biased region" description="Polar residues" evidence="1">
    <location>
        <begin position="30"/>
        <end position="42"/>
    </location>
</feature>
<feature type="chain" id="PRO_5046169532" description="Colicin import membrane protein" evidence="2">
    <location>
        <begin position="20"/>
        <end position="158"/>
    </location>
</feature>
<accession>A0ABX6TLJ3</accession>
<feature type="region of interest" description="Disordered" evidence="1">
    <location>
        <begin position="28"/>
        <end position="158"/>
    </location>
</feature>
<protein>
    <recommendedName>
        <fullName evidence="5">Colicin import membrane protein</fullName>
    </recommendedName>
</protein>
<feature type="compositionally biased region" description="Basic and acidic residues" evidence="1">
    <location>
        <begin position="44"/>
        <end position="74"/>
    </location>
</feature>
<reference evidence="3 4" key="1">
    <citation type="submission" date="2020-09" db="EMBL/GenBank/DDBJ databases">
        <title>Pedobacter sp. SW-16 isolated from soil near Yeocheon.</title>
        <authorList>
            <person name="Im H.S."/>
            <person name="Joung Y."/>
            <person name="Lee S.-S."/>
        </authorList>
    </citation>
    <scope>NUCLEOTIDE SEQUENCE [LARGE SCALE GENOMIC DNA]</scope>
    <source>
        <strain evidence="3 4">SW-16</strain>
    </source>
</reference>
<feature type="compositionally biased region" description="Basic and acidic residues" evidence="1">
    <location>
        <begin position="122"/>
        <end position="151"/>
    </location>
</feature>
<evidence type="ECO:0008006" key="5">
    <source>
        <dbReference type="Google" id="ProtNLM"/>
    </source>
</evidence>
<dbReference type="EMBL" id="CP061171">
    <property type="protein sequence ID" value="QNR86422.1"/>
    <property type="molecule type" value="Genomic_DNA"/>
</dbReference>